<keyword evidence="2" id="KW-0548">Nucleotidyltransferase</keyword>
<gene>
    <name evidence="4" type="ORF">GC250_02055</name>
</gene>
<evidence type="ECO:0000259" key="3">
    <source>
        <dbReference type="Pfam" id="PF00483"/>
    </source>
</evidence>
<keyword evidence="5" id="KW-1185">Reference proteome</keyword>
<dbReference type="InterPro" id="IPR005835">
    <property type="entry name" value="NTP_transferase_dom"/>
</dbReference>
<comment type="caution">
    <text evidence="4">The sequence shown here is derived from an EMBL/GenBank/DDBJ whole genome shotgun (WGS) entry which is preliminary data.</text>
</comment>
<dbReference type="Pfam" id="PF00483">
    <property type="entry name" value="NTP_transferase"/>
    <property type="match status" value="1"/>
</dbReference>
<dbReference type="AlphaFoldDB" id="A0A6A9QLZ1"/>
<dbReference type="EMBL" id="WGGD01000005">
    <property type="protein sequence ID" value="MUN28275.1"/>
    <property type="molecule type" value="Genomic_DNA"/>
</dbReference>
<organism evidence="4 5">
    <name type="scientific">Sulfuracidifex metallicus DSM 6482 = JCM 9184</name>
    <dbReference type="NCBI Taxonomy" id="523847"/>
    <lineage>
        <taxon>Archaea</taxon>
        <taxon>Thermoproteota</taxon>
        <taxon>Thermoprotei</taxon>
        <taxon>Sulfolobales</taxon>
        <taxon>Sulfolobaceae</taxon>
        <taxon>Sulfuracidifex</taxon>
    </lineage>
</organism>
<evidence type="ECO:0000313" key="5">
    <source>
        <dbReference type="Proteomes" id="UP000470772"/>
    </source>
</evidence>
<name>A0A6A9QLZ1_SULME</name>
<evidence type="ECO:0000256" key="2">
    <source>
        <dbReference type="ARBA" id="ARBA00022695"/>
    </source>
</evidence>
<accession>A0A6A9QLZ1</accession>
<dbReference type="PANTHER" id="PTHR43584:SF8">
    <property type="entry name" value="N-ACETYLMURAMATE ALPHA-1-PHOSPHATE URIDYLYLTRANSFERASE"/>
    <property type="match status" value="1"/>
</dbReference>
<dbReference type="GO" id="GO:0016779">
    <property type="term" value="F:nucleotidyltransferase activity"/>
    <property type="evidence" value="ECO:0007669"/>
    <property type="project" value="UniProtKB-KW"/>
</dbReference>
<protein>
    <submittedName>
        <fullName evidence="4">NTP transferase domain-containing protein</fullName>
    </submittedName>
</protein>
<dbReference type="Gene3D" id="3.90.550.10">
    <property type="entry name" value="Spore Coat Polysaccharide Biosynthesis Protein SpsA, Chain A"/>
    <property type="match status" value="1"/>
</dbReference>
<sequence length="355" mass="38287">MKAVILAGGKGEGLYPLTEGQQKELLSVLGKPVLSYVMEGLMKAGISEFVIVTSDKGREIERELPNTDAGYEVVYQKKEGIEGAISEGISKISDKYYVLAFGDIITSSQLYSSLLSLYYTNGKPSISLTPIGEGFNTYGLVEIEGGRIKVVRSGSTLALAGAYVLPTETMDNFEEYLSSLNPSYFVWSGPWVDIGYPEDILTAIENLLNERRGTFISDGANVARSAVLGNQVIIEDRATIEDYAVIKGPAYIGKDAYIGNFSLIRSFSSIERNAIIGAYSEVAHTLVGQGVEIGSKSYLTYSVVGREAKIGAGTITKTSMTNKVVRGRSNKFGCVIPPKGKVDHGSVLKPFYAEG</sequence>
<evidence type="ECO:0000256" key="1">
    <source>
        <dbReference type="ARBA" id="ARBA00022679"/>
    </source>
</evidence>
<dbReference type="OrthoDB" id="15372at2157"/>
<reference evidence="4 5" key="1">
    <citation type="submission" date="2019-10" db="EMBL/GenBank/DDBJ databases">
        <title>Sequencing and Assembly of Multiple Reported Metal-Biooxidizing Members of the Extremely Thermoacidophilic Archaeal Family Sulfolobaceae.</title>
        <authorList>
            <person name="Counts J.A."/>
            <person name="Kelly R.M."/>
        </authorList>
    </citation>
    <scope>NUCLEOTIDE SEQUENCE [LARGE SCALE GENOMIC DNA]</scope>
    <source>
        <strain evidence="4 5">DSM 6482</strain>
    </source>
</reference>
<feature type="domain" description="Nucleotidyl transferase" evidence="3">
    <location>
        <begin position="2"/>
        <end position="170"/>
    </location>
</feature>
<dbReference type="Proteomes" id="UP000470772">
    <property type="component" value="Unassembled WGS sequence"/>
</dbReference>
<dbReference type="SUPFAM" id="SSF53448">
    <property type="entry name" value="Nucleotide-diphospho-sugar transferases"/>
    <property type="match status" value="1"/>
</dbReference>
<evidence type="ECO:0000313" key="4">
    <source>
        <dbReference type="EMBL" id="MUN28275.1"/>
    </source>
</evidence>
<dbReference type="Gene3D" id="2.160.10.10">
    <property type="entry name" value="Hexapeptide repeat proteins"/>
    <property type="match status" value="1"/>
</dbReference>
<proteinExistence type="predicted"/>
<keyword evidence="1 4" id="KW-0808">Transferase</keyword>
<dbReference type="PANTHER" id="PTHR43584">
    <property type="entry name" value="NUCLEOTIDYL TRANSFERASE"/>
    <property type="match status" value="1"/>
</dbReference>
<dbReference type="InterPro" id="IPR050065">
    <property type="entry name" value="GlmU-like"/>
</dbReference>
<dbReference type="RefSeq" id="WP_054838084.1">
    <property type="nucleotide sequence ID" value="NZ_BBBY01000005.1"/>
</dbReference>
<dbReference type="InterPro" id="IPR029044">
    <property type="entry name" value="Nucleotide-diphossugar_trans"/>
</dbReference>